<comment type="caution">
    <text evidence="1">The sequence shown here is derived from an EMBL/GenBank/DDBJ whole genome shotgun (WGS) entry which is preliminary data.</text>
</comment>
<proteinExistence type="predicted"/>
<evidence type="ECO:0000313" key="1">
    <source>
        <dbReference type="EMBL" id="MPC33542.1"/>
    </source>
</evidence>
<dbReference type="AlphaFoldDB" id="A0A5B7EHB6"/>
<protein>
    <submittedName>
        <fullName evidence="1">Uncharacterized protein</fullName>
    </submittedName>
</protein>
<sequence>MESCSGAPHLVKKSLRCFMILPEGPPEGRPIHCLPGPPQHGVKPLMAGVKAGCYSLTQSLGDDEAYTSLVVATPVILARSPQEVGVAWSLAWVAGWGFHYSPHHARHGQGWRVGEVFMYQAQGLAGCERQVDLQH</sequence>
<gene>
    <name evidence="1" type="ORF">E2C01_026897</name>
</gene>
<keyword evidence="2" id="KW-1185">Reference proteome</keyword>
<dbReference type="EMBL" id="VSRR010002855">
    <property type="protein sequence ID" value="MPC33542.1"/>
    <property type="molecule type" value="Genomic_DNA"/>
</dbReference>
<organism evidence="1 2">
    <name type="scientific">Portunus trituberculatus</name>
    <name type="common">Swimming crab</name>
    <name type="synonym">Neptunus trituberculatus</name>
    <dbReference type="NCBI Taxonomy" id="210409"/>
    <lineage>
        <taxon>Eukaryota</taxon>
        <taxon>Metazoa</taxon>
        <taxon>Ecdysozoa</taxon>
        <taxon>Arthropoda</taxon>
        <taxon>Crustacea</taxon>
        <taxon>Multicrustacea</taxon>
        <taxon>Malacostraca</taxon>
        <taxon>Eumalacostraca</taxon>
        <taxon>Eucarida</taxon>
        <taxon>Decapoda</taxon>
        <taxon>Pleocyemata</taxon>
        <taxon>Brachyura</taxon>
        <taxon>Eubrachyura</taxon>
        <taxon>Portunoidea</taxon>
        <taxon>Portunidae</taxon>
        <taxon>Portuninae</taxon>
        <taxon>Portunus</taxon>
    </lineage>
</organism>
<reference evidence="1 2" key="1">
    <citation type="submission" date="2019-05" db="EMBL/GenBank/DDBJ databases">
        <title>Another draft genome of Portunus trituberculatus and its Hox gene families provides insights of decapod evolution.</title>
        <authorList>
            <person name="Jeong J.-H."/>
            <person name="Song I."/>
            <person name="Kim S."/>
            <person name="Choi T."/>
            <person name="Kim D."/>
            <person name="Ryu S."/>
            <person name="Kim W."/>
        </authorList>
    </citation>
    <scope>NUCLEOTIDE SEQUENCE [LARGE SCALE GENOMIC DNA]</scope>
    <source>
        <tissue evidence="1">Muscle</tissue>
    </source>
</reference>
<accession>A0A5B7EHB6</accession>
<dbReference type="Proteomes" id="UP000324222">
    <property type="component" value="Unassembled WGS sequence"/>
</dbReference>
<name>A0A5B7EHB6_PORTR</name>
<evidence type="ECO:0000313" key="2">
    <source>
        <dbReference type="Proteomes" id="UP000324222"/>
    </source>
</evidence>